<dbReference type="Proteomes" id="UP000613580">
    <property type="component" value="Unassembled WGS sequence"/>
</dbReference>
<feature type="chain" id="PRO_5034000970" evidence="1">
    <location>
        <begin position="21"/>
        <end position="200"/>
    </location>
</feature>
<gene>
    <name evidence="2" type="ORF">HMN09_00361400</name>
</gene>
<sequence>MFPLLAPVALVLSAALSALADSPPNPQPSAPATQNYYFPNYTCVPSTDYYAWGVNFYDSSPNQNFVACRSDTANCRYQSDGSSGLCPDPPTPWGSVQTCGFYLCPKYASNGLPLDYFNWSRDSGRTICFYGYPGNLDAVQCGYNSNGDAVEVVGNITCAPALPSCTVSRRRYRREDNLTAMLRKTAKAGEVIRVLDPEKL</sequence>
<keyword evidence="3" id="KW-1185">Reference proteome</keyword>
<keyword evidence="1" id="KW-0732">Signal</keyword>
<reference evidence="2" key="1">
    <citation type="submission" date="2020-05" db="EMBL/GenBank/DDBJ databases">
        <title>Mycena genomes resolve the evolution of fungal bioluminescence.</title>
        <authorList>
            <person name="Tsai I.J."/>
        </authorList>
    </citation>
    <scope>NUCLEOTIDE SEQUENCE</scope>
    <source>
        <strain evidence="2">110903Hualien_Pintung</strain>
    </source>
</reference>
<protein>
    <submittedName>
        <fullName evidence="2">Uncharacterized protein</fullName>
    </submittedName>
</protein>
<name>A0A8H6TJN0_MYCCL</name>
<proteinExistence type="predicted"/>
<evidence type="ECO:0000313" key="2">
    <source>
        <dbReference type="EMBL" id="KAF7318516.1"/>
    </source>
</evidence>
<organism evidence="2 3">
    <name type="scientific">Mycena chlorophos</name>
    <name type="common">Agaric fungus</name>
    <name type="synonym">Agaricus chlorophos</name>
    <dbReference type="NCBI Taxonomy" id="658473"/>
    <lineage>
        <taxon>Eukaryota</taxon>
        <taxon>Fungi</taxon>
        <taxon>Dikarya</taxon>
        <taxon>Basidiomycota</taxon>
        <taxon>Agaricomycotina</taxon>
        <taxon>Agaricomycetes</taxon>
        <taxon>Agaricomycetidae</taxon>
        <taxon>Agaricales</taxon>
        <taxon>Marasmiineae</taxon>
        <taxon>Mycenaceae</taxon>
        <taxon>Mycena</taxon>
    </lineage>
</organism>
<dbReference type="OrthoDB" id="3068021at2759"/>
<evidence type="ECO:0000256" key="1">
    <source>
        <dbReference type="SAM" id="SignalP"/>
    </source>
</evidence>
<dbReference type="EMBL" id="JACAZE010000004">
    <property type="protein sequence ID" value="KAF7318516.1"/>
    <property type="molecule type" value="Genomic_DNA"/>
</dbReference>
<feature type="signal peptide" evidence="1">
    <location>
        <begin position="1"/>
        <end position="20"/>
    </location>
</feature>
<dbReference type="AlphaFoldDB" id="A0A8H6TJN0"/>
<accession>A0A8H6TJN0</accession>
<comment type="caution">
    <text evidence="2">The sequence shown here is derived from an EMBL/GenBank/DDBJ whole genome shotgun (WGS) entry which is preliminary data.</text>
</comment>
<evidence type="ECO:0000313" key="3">
    <source>
        <dbReference type="Proteomes" id="UP000613580"/>
    </source>
</evidence>